<dbReference type="EMBL" id="CP014263">
    <property type="protein sequence ID" value="AQG79208.1"/>
    <property type="molecule type" value="Genomic_DNA"/>
</dbReference>
<gene>
    <name evidence="1" type="ORF">AWR27_07640</name>
</gene>
<organism evidence="1 2">
    <name type="scientific">Spirosoma montaniterrae</name>
    <dbReference type="NCBI Taxonomy" id="1178516"/>
    <lineage>
        <taxon>Bacteria</taxon>
        <taxon>Pseudomonadati</taxon>
        <taxon>Bacteroidota</taxon>
        <taxon>Cytophagia</taxon>
        <taxon>Cytophagales</taxon>
        <taxon>Cytophagaceae</taxon>
        <taxon>Spirosoma</taxon>
    </lineage>
</organism>
<name>A0A1P9WV48_9BACT</name>
<proteinExistence type="predicted"/>
<keyword evidence="2" id="KW-1185">Reference proteome</keyword>
<dbReference type="AlphaFoldDB" id="A0A1P9WV48"/>
<dbReference type="Proteomes" id="UP000187941">
    <property type="component" value="Chromosome"/>
</dbReference>
<accession>A0A1P9WV48</accession>
<evidence type="ECO:0000313" key="2">
    <source>
        <dbReference type="Proteomes" id="UP000187941"/>
    </source>
</evidence>
<protein>
    <submittedName>
        <fullName evidence="1">Uncharacterized protein</fullName>
    </submittedName>
</protein>
<sequence length="203" mass="23898">MLLLMPTENTTLRINANRAGTVKEITDYLFDLENAYNCLYVFDDFLGVVSPNSYSRRRSKFFFYELGLSLAPNFKLDNSNEFLLPEHRMVISKINIQSPGFWEVLGTLNPLQQIREYLNDRHSRGKDLRWREQSEKEKAMLENELIQRQIFEADNRTMKERISIFRDLGFSDQEIRQIIWTNVGKPLMELGKHQDNGLIEGTE</sequence>
<evidence type="ECO:0000313" key="1">
    <source>
        <dbReference type="EMBL" id="AQG79208.1"/>
    </source>
</evidence>
<dbReference type="KEGG" id="smon:AWR27_07640"/>
<reference evidence="1 2" key="1">
    <citation type="submission" date="2016-01" db="EMBL/GenBank/DDBJ databases">
        <authorList>
            <person name="Oliw E.H."/>
        </authorList>
    </citation>
    <scope>NUCLEOTIDE SEQUENCE [LARGE SCALE GENOMIC DNA]</scope>
    <source>
        <strain evidence="1 2">DY10</strain>
    </source>
</reference>